<dbReference type="AlphaFoldDB" id="A0A9Q2NWU2"/>
<name>A0A9Q2NWU2_9RHOB</name>
<feature type="signal peptide" evidence="2">
    <location>
        <begin position="1"/>
        <end position="20"/>
    </location>
</feature>
<dbReference type="Pfam" id="PF14326">
    <property type="entry name" value="DUF4384"/>
    <property type="match status" value="1"/>
</dbReference>
<evidence type="ECO:0000256" key="2">
    <source>
        <dbReference type="SAM" id="SignalP"/>
    </source>
</evidence>
<comment type="caution">
    <text evidence="4">The sequence shown here is derived from an EMBL/GenBank/DDBJ whole genome shotgun (WGS) entry which is preliminary data.</text>
</comment>
<feature type="region of interest" description="Disordered" evidence="1">
    <location>
        <begin position="52"/>
        <end position="82"/>
    </location>
</feature>
<keyword evidence="7" id="KW-1185">Reference proteome</keyword>
<evidence type="ECO:0000256" key="1">
    <source>
        <dbReference type="SAM" id="MobiDB-lite"/>
    </source>
</evidence>
<dbReference type="Proteomes" id="UP000755667">
    <property type="component" value="Unassembled WGS sequence"/>
</dbReference>
<evidence type="ECO:0000313" key="4">
    <source>
        <dbReference type="EMBL" id="MBM2412183.1"/>
    </source>
</evidence>
<evidence type="ECO:0000313" key="5">
    <source>
        <dbReference type="EMBL" id="MBM2416851.1"/>
    </source>
</evidence>
<protein>
    <submittedName>
        <fullName evidence="4">DUF4384 domain-containing protein</fullName>
    </submittedName>
</protein>
<evidence type="ECO:0000313" key="6">
    <source>
        <dbReference type="Proteomes" id="UP000755667"/>
    </source>
</evidence>
<dbReference type="Proteomes" id="UP000809440">
    <property type="component" value="Unassembled WGS sequence"/>
</dbReference>
<evidence type="ECO:0000259" key="3">
    <source>
        <dbReference type="Pfam" id="PF14326"/>
    </source>
</evidence>
<dbReference type="EMBL" id="JAFBXF010000004">
    <property type="protein sequence ID" value="MBM2416851.1"/>
    <property type="molecule type" value="Genomic_DNA"/>
</dbReference>
<dbReference type="RefSeq" id="WP_085629011.1">
    <property type="nucleotide sequence ID" value="NZ_JAFBWV010000004.1"/>
</dbReference>
<gene>
    <name evidence="4" type="ORF">JQX41_07720</name>
    <name evidence="5" type="ORF">JQX48_07725</name>
</gene>
<reference evidence="4 7" key="1">
    <citation type="submission" date="2021-01" db="EMBL/GenBank/DDBJ databases">
        <title>Diatom-associated Roseobacters Show Island Model of Population Structure.</title>
        <authorList>
            <person name="Qu L."/>
            <person name="Feng X."/>
            <person name="Chen Y."/>
            <person name="Li L."/>
            <person name="Wang X."/>
            <person name="Hu Z."/>
            <person name="Wang H."/>
            <person name="Luo H."/>
        </authorList>
    </citation>
    <scope>NUCLEOTIDE SEQUENCE</scope>
    <source>
        <strain evidence="5 7">CC28-63</strain>
        <strain evidence="4">CC28-69</strain>
    </source>
</reference>
<dbReference type="OrthoDB" id="8456171at2"/>
<feature type="compositionally biased region" description="Polar residues" evidence="1">
    <location>
        <begin position="72"/>
        <end position="82"/>
    </location>
</feature>
<dbReference type="GeneID" id="62640738"/>
<feature type="domain" description="DUF4384" evidence="3">
    <location>
        <begin position="402"/>
        <end position="486"/>
    </location>
</feature>
<accession>A0A9Q2NWU2</accession>
<feature type="chain" id="PRO_5040119998" evidence="2">
    <location>
        <begin position="21"/>
        <end position="535"/>
    </location>
</feature>
<evidence type="ECO:0000313" key="7">
    <source>
        <dbReference type="Proteomes" id="UP000809440"/>
    </source>
</evidence>
<sequence>MIRGGLIWTLAVAASLGAHGAGAFALYLATRPGDIPEQPMPETQLELAAYQVQRSTARETAPDSDQARAGDTSGTALGQGQVATSRASAIDAESIKAPALAAQGSSIAPEAPTGPQAETVATPAQSLAAAIVPQTSAPSAALETNRATVSALASNAAASVALAVEPVMVADAIPAAARAPALAVPATPAPRAAISVQSQSASAVQTAVFRPAETELAAPAAQSLVAKNNIAEESQPDLVAIAQRPIDPAMAQPVAPKSDRARAALAFQGSGDGAVDPVSLSAFQSFMEPNDLGGAAAEVRDGITSILSAVPCSRLQVEFDPTDNTLVVAGHVPAPDLRASVVTAMQAQMGADIPVRDNLLILPRPQCGALSGIASVGLPQSTDQIINPLLVGKSTHAREFRYAAGSPLIMSLQGADYDAYVYVDYFDADGNVLHLMPNQFSPLTLTPAKGALQIGSDTVLAAGEPGLYIEIGPPFGQEIAAAFAASVPLYDGVRPLVEPAGPYLEWLRDRVSEARDENPDFKGEWVYFFVTTAAD</sequence>
<dbReference type="EMBL" id="JAFBXE010000004">
    <property type="protein sequence ID" value="MBM2412183.1"/>
    <property type="molecule type" value="Genomic_DNA"/>
</dbReference>
<feature type="compositionally biased region" description="Basic and acidic residues" evidence="1">
    <location>
        <begin position="56"/>
        <end position="68"/>
    </location>
</feature>
<keyword evidence="2" id="KW-0732">Signal</keyword>
<organism evidence="4 6">
    <name type="scientific">Marivita cryptomonadis</name>
    <dbReference type="NCBI Taxonomy" id="505252"/>
    <lineage>
        <taxon>Bacteria</taxon>
        <taxon>Pseudomonadati</taxon>
        <taxon>Pseudomonadota</taxon>
        <taxon>Alphaproteobacteria</taxon>
        <taxon>Rhodobacterales</taxon>
        <taxon>Roseobacteraceae</taxon>
        <taxon>Marivita</taxon>
    </lineage>
</organism>
<dbReference type="InterPro" id="IPR025493">
    <property type="entry name" value="DUF4384"/>
</dbReference>
<proteinExistence type="predicted"/>